<dbReference type="RefSeq" id="WP_207879178.1">
    <property type="nucleotide sequence ID" value="NZ_JAFVMF010000002.1"/>
</dbReference>
<dbReference type="Pfam" id="PF13403">
    <property type="entry name" value="Hint_2"/>
    <property type="match status" value="1"/>
</dbReference>
<protein>
    <submittedName>
        <fullName evidence="2">Hint domain-containing protein</fullName>
    </submittedName>
</protein>
<dbReference type="EMBL" id="JAFVMF010000002">
    <property type="protein sequence ID" value="MBO1358752.1"/>
    <property type="molecule type" value="Genomic_DNA"/>
</dbReference>
<organism evidence="2 3">
    <name type="scientific">Acetobacter sacchari</name>
    <dbReference type="NCBI Taxonomy" id="2661687"/>
    <lineage>
        <taxon>Bacteria</taxon>
        <taxon>Pseudomonadati</taxon>
        <taxon>Pseudomonadota</taxon>
        <taxon>Alphaproteobacteria</taxon>
        <taxon>Acetobacterales</taxon>
        <taxon>Acetobacteraceae</taxon>
        <taxon>Acetobacter</taxon>
    </lineage>
</organism>
<proteinExistence type="predicted"/>
<name>A0ABS3LS60_9PROT</name>
<dbReference type="Gene3D" id="2.170.16.10">
    <property type="entry name" value="Hedgehog/Intein (Hint) domain"/>
    <property type="match status" value="1"/>
</dbReference>
<sequence length="586" mass="61647">MTKTSTLNTDSALAATTTTYASYTSGSGTPTDPYVLASNSGTITLKPGAWYVLPDNAKIGTVVTSEYNSSGSTGGINVNGAHLEIKTNASVAGKIDMGTTGSILVLDNTSGKWSYQANMAGEDLSAGGDNLFTYPSLQNATITNFGTKGTAVVPCDIPNGIGNSIGIAPHYKDSSQLVLRSGSNIQGGIPVNGYPSDPCGNNVTGGSIGLPVTAPPNGSTVPYYVDPNNPCQVNGCFLAGSMIMTRAGEKAVETLVEGDEIAVLAGGDTAYRPLSWLGRSHADVAELDFDQDAYPVRIGKNAFGAGLPAEDLLVTSEHGVYVDGGFVPVRMLVNGRSVSIERSITEYDYYHVELADHGVILSNGLPTESYLDTGNRGTFQNSVIRAMRPHFAGGMVISSGKSWEQDAAAPLVTDRETVEPIWKRLNERADELGLPEAPQTGASTSDPALRLVTEDGREIRPVRQTGNVYSFMVPAEVETVQIASRTFRPSIVTGPFCDDRRDLGVLVGDIAITSARSREVLTSHLAPGEHDGWHGYEGPTARWTNGAAVVVLGVANSAAVTRMVEIEMLGAGSYQIAESQDDARVA</sequence>
<evidence type="ECO:0000259" key="1">
    <source>
        <dbReference type="Pfam" id="PF13403"/>
    </source>
</evidence>
<evidence type="ECO:0000313" key="3">
    <source>
        <dbReference type="Proteomes" id="UP000664771"/>
    </source>
</evidence>
<keyword evidence="3" id="KW-1185">Reference proteome</keyword>
<feature type="domain" description="Hedgehog/Intein (Hint)" evidence="1">
    <location>
        <begin position="236"/>
        <end position="373"/>
    </location>
</feature>
<reference evidence="2 3" key="1">
    <citation type="submission" date="2021-03" db="EMBL/GenBank/DDBJ databases">
        <title>The complete genome sequence of Acetobacter sacchari TBRC 11175.</title>
        <authorList>
            <person name="Charoenyingcharoen P."/>
            <person name="Yukphan P."/>
        </authorList>
    </citation>
    <scope>NUCLEOTIDE SEQUENCE [LARGE SCALE GENOMIC DNA]</scope>
    <source>
        <strain evidence="2 3">TBRC 11175</strain>
    </source>
</reference>
<dbReference type="Proteomes" id="UP000664771">
    <property type="component" value="Unassembled WGS sequence"/>
</dbReference>
<dbReference type="SUPFAM" id="SSF51294">
    <property type="entry name" value="Hedgehog/intein (Hint) domain"/>
    <property type="match status" value="1"/>
</dbReference>
<dbReference type="InterPro" id="IPR028992">
    <property type="entry name" value="Hedgehog/Intein_dom"/>
</dbReference>
<accession>A0ABS3LS60</accession>
<dbReference type="InterPro" id="IPR036844">
    <property type="entry name" value="Hint_dom_sf"/>
</dbReference>
<comment type="caution">
    <text evidence="2">The sequence shown here is derived from an EMBL/GenBank/DDBJ whole genome shotgun (WGS) entry which is preliminary data.</text>
</comment>
<evidence type="ECO:0000313" key="2">
    <source>
        <dbReference type="EMBL" id="MBO1358752.1"/>
    </source>
</evidence>
<gene>
    <name evidence="2" type="ORF">J2D73_02930</name>
</gene>